<accession>A0A6B0T3X7</accession>
<feature type="transmembrane region" description="Helical" evidence="1">
    <location>
        <begin position="142"/>
        <end position="168"/>
    </location>
</feature>
<evidence type="ECO:0008006" key="4">
    <source>
        <dbReference type="Google" id="ProtNLM"/>
    </source>
</evidence>
<gene>
    <name evidence="2" type="ORF">GRX03_15420</name>
</gene>
<dbReference type="Proteomes" id="UP000466535">
    <property type="component" value="Unassembled WGS sequence"/>
</dbReference>
<feature type="transmembrane region" description="Helical" evidence="1">
    <location>
        <begin position="427"/>
        <end position="449"/>
    </location>
</feature>
<keyword evidence="3" id="KW-1185">Reference proteome</keyword>
<keyword evidence="1" id="KW-0472">Membrane</keyword>
<evidence type="ECO:0000313" key="3">
    <source>
        <dbReference type="Proteomes" id="UP000466535"/>
    </source>
</evidence>
<dbReference type="RefSeq" id="WP_159765191.1">
    <property type="nucleotide sequence ID" value="NZ_WUUT01000007.1"/>
</dbReference>
<dbReference type="PROSITE" id="PS51257">
    <property type="entry name" value="PROKAR_LIPOPROTEIN"/>
    <property type="match status" value="1"/>
</dbReference>
<evidence type="ECO:0000256" key="1">
    <source>
        <dbReference type="SAM" id="Phobius"/>
    </source>
</evidence>
<feature type="transmembrane region" description="Helical" evidence="1">
    <location>
        <begin position="72"/>
        <end position="92"/>
    </location>
</feature>
<name>A0A6B0T3X7_9EURY</name>
<comment type="caution">
    <text evidence="2">The sequence shown here is derived from an EMBL/GenBank/DDBJ whole genome shotgun (WGS) entry which is preliminary data.</text>
</comment>
<feature type="transmembrane region" description="Helical" evidence="1">
    <location>
        <begin position="175"/>
        <end position="191"/>
    </location>
</feature>
<feature type="transmembrane region" description="Helical" evidence="1">
    <location>
        <begin position="331"/>
        <end position="355"/>
    </location>
</feature>
<dbReference type="AlphaFoldDB" id="A0A6B0T3X7"/>
<keyword evidence="1" id="KW-0812">Transmembrane</keyword>
<keyword evidence="1" id="KW-1133">Transmembrane helix</keyword>
<evidence type="ECO:0000313" key="2">
    <source>
        <dbReference type="EMBL" id="MXR52988.1"/>
    </source>
</evidence>
<sequence length="593" mass="65504">MNAYRGHLLSAVGLGCLLAAVGIVLQTPDPTQYEISIYEGYPGHFWLLLVGAFVLGGLTIVASAAVPEDRTWVFGTALLLLTNALFLLLPLVRGYMLYGHADPMSHIGYVRDIVSSGSVGDNIYPPMHLLVMAVSEATGADLFTIGLAVPLVFAAVYFVGMYYVLVYLFDSRRRVLFGLPFVLLPILGDAHVSLRPYDLSLLFLPVVFYLFFKSQRSPTPSTRIAFVVALVTLLLYHPLTALFLVGIFSLYFVARIVPGIDDRYSTPTNFISLSAVIFLAWYSNFTGIITRFNSAYYTLFGPETGEAPVDTYAATAEEASPPLIDILREAIALYGVAFSVFTLGFLFLAVGSILFVRRRYSPTSYTVMLGATLAVFSFGGLCFLLVDLIVPPSRPFQIAKIGAVVLAGQLFYLLADRVSWPTVGSRTGVRLFFLVAIVVLAGLSVVTFYPSPYGTADNPQVTEMELSGSEWITTHGNTDNQLGGIELSHRRFHHAQNGVDAPLPFSRAVIPARFNYTERPSLGASYSEDAYLTVTRRGRILYPELFPGYRDDWRYTPSDFARLERDRTVDRIYDNGDYNQYRIRGTATAENGN</sequence>
<feature type="transmembrane region" description="Helical" evidence="1">
    <location>
        <begin position="45"/>
        <end position="65"/>
    </location>
</feature>
<feature type="transmembrane region" description="Helical" evidence="1">
    <location>
        <begin position="367"/>
        <end position="390"/>
    </location>
</feature>
<organism evidence="2 3">
    <name type="scientific">Halovenus carboxidivorans</name>
    <dbReference type="NCBI Taxonomy" id="2692199"/>
    <lineage>
        <taxon>Archaea</taxon>
        <taxon>Methanobacteriati</taxon>
        <taxon>Methanobacteriota</taxon>
        <taxon>Stenosarchaea group</taxon>
        <taxon>Halobacteria</taxon>
        <taxon>Halobacteriales</taxon>
        <taxon>Haloarculaceae</taxon>
        <taxon>Halovenus</taxon>
    </lineage>
</organism>
<feature type="transmembrane region" description="Helical" evidence="1">
    <location>
        <begin position="224"/>
        <end position="254"/>
    </location>
</feature>
<feature type="transmembrane region" description="Helical" evidence="1">
    <location>
        <begin position="396"/>
        <end position="415"/>
    </location>
</feature>
<dbReference type="EMBL" id="WUUT01000007">
    <property type="protein sequence ID" value="MXR52988.1"/>
    <property type="molecule type" value="Genomic_DNA"/>
</dbReference>
<reference evidence="2 3" key="1">
    <citation type="submission" date="2019-12" db="EMBL/GenBank/DDBJ databases">
        <title>Isolation and characterization of three novel carbon monoxide-oxidizing members of Halobacteria from salione crusts and soils.</title>
        <authorList>
            <person name="Myers M.R."/>
            <person name="King G.M."/>
        </authorList>
    </citation>
    <scope>NUCLEOTIDE SEQUENCE [LARGE SCALE GENOMIC DNA]</scope>
    <source>
        <strain evidence="2 3">WSH3</strain>
    </source>
</reference>
<dbReference type="OrthoDB" id="137309at2157"/>
<protein>
    <recommendedName>
        <fullName evidence="4">Glycosyltransferase RgtA/B/C/D-like domain-containing protein</fullName>
    </recommendedName>
</protein>
<proteinExistence type="predicted"/>
<feature type="transmembrane region" description="Helical" evidence="1">
    <location>
        <begin position="7"/>
        <end position="25"/>
    </location>
</feature>